<dbReference type="WBParaSite" id="NBR_0000057001-mRNA-1">
    <property type="protein sequence ID" value="NBR_0000057001-mRNA-1"/>
    <property type="gene ID" value="NBR_0000057001"/>
</dbReference>
<evidence type="ECO:0000313" key="3">
    <source>
        <dbReference type="WBParaSite" id="NBR_0000057001-mRNA-1"/>
    </source>
</evidence>
<keyword evidence="2" id="KW-1185">Reference proteome</keyword>
<sequence length="100" mass="11353">MYTGVKMRYMNICTWTNSEILKDSEVCTFRPDDPCARDATAMLAANYSETNDDYCDPVTLDCYCFIADGCNGDFTFMEVGVFLHNNETLQECSVPEELVE</sequence>
<evidence type="ECO:0000313" key="2">
    <source>
        <dbReference type="Proteomes" id="UP000271162"/>
    </source>
</evidence>
<name>A0A0N4XDH1_NIPBR</name>
<reference evidence="3" key="1">
    <citation type="submission" date="2017-02" db="UniProtKB">
        <authorList>
            <consortium name="WormBaseParasite"/>
        </authorList>
    </citation>
    <scope>IDENTIFICATION</scope>
</reference>
<evidence type="ECO:0000313" key="1">
    <source>
        <dbReference type="EMBL" id="VDL63330.1"/>
    </source>
</evidence>
<organism evidence="3">
    <name type="scientific">Nippostrongylus brasiliensis</name>
    <name type="common">Rat hookworm</name>
    <dbReference type="NCBI Taxonomy" id="27835"/>
    <lineage>
        <taxon>Eukaryota</taxon>
        <taxon>Metazoa</taxon>
        <taxon>Ecdysozoa</taxon>
        <taxon>Nematoda</taxon>
        <taxon>Chromadorea</taxon>
        <taxon>Rhabditida</taxon>
        <taxon>Rhabditina</taxon>
        <taxon>Rhabditomorpha</taxon>
        <taxon>Strongyloidea</taxon>
        <taxon>Heligmosomidae</taxon>
        <taxon>Nippostrongylus</taxon>
    </lineage>
</organism>
<gene>
    <name evidence="1" type="ORF">NBR_LOCUS571</name>
</gene>
<dbReference type="AlphaFoldDB" id="A0A0N4XDH1"/>
<dbReference type="EMBL" id="UYSL01000270">
    <property type="protein sequence ID" value="VDL63330.1"/>
    <property type="molecule type" value="Genomic_DNA"/>
</dbReference>
<protein>
    <submittedName>
        <fullName evidence="3">Chitin-binding type-2 domain-containing protein</fullName>
    </submittedName>
</protein>
<accession>A0A0N4XDH1</accession>
<reference evidence="1 2" key="2">
    <citation type="submission" date="2018-11" db="EMBL/GenBank/DDBJ databases">
        <authorList>
            <consortium name="Pathogen Informatics"/>
        </authorList>
    </citation>
    <scope>NUCLEOTIDE SEQUENCE [LARGE SCALE GENOMIC DNA]</scope>
</reference>
<dbReference type="Proteomes" id="UP000271162">
    <property type="component" value="Unassembled WGS sequence"/>
</dbReference>
<proteinExistence type="predicted"/>